<dbReference type="Pfam" id="PF20693">
    <property type="entry name" value="YobI-ATPase"/>
    <property type="match status" value="1"/>
</dbReference>
<gene>
    <name evidence="4" type="ORF">HMPREF3185_02013</name>
</gene>
<dbReference type="Gene3D" id="3.40.50.300">
    <property type="entry name" value="P-loop containing nucleotide triphosphate hydrolases"/>
    <property type="match status" value="1"/>
</dbReference>
<evidence type="ECO:0000256" key="2">
    <source>
        <dbReference type="SAM" id="Phobius"/>
    </source>
</evidence>
<keyword evidence="2" id="KW-1133">Transmembrane helix</keyword>
<keyword evidence="2" id="KW-0812">Transmembrane</keyword>
<feature type="domain" description="YobI-like P-loop NTPase" evidence="3">
    <location>
        <begin position="26"/>
        <end position="401"/>
    </location>
</feature>
<dbReference type="AlphaFoldDB" id="A0A134B0L8"/>
<evidence type="ECO:0000313" key="4">
    <source>
        <dbReference type="EMBL" id="KXB73488.1"/>
    </source>
</evidence>
<evidence type="ECO:0000259" key="3">
    <source>
        <dbReference type="Pfam" id="PF20693"/>
    </source>
</evidence>
<dbReference type="STRING" id="322095.HMPREF3185_02013"/>
<sequence>MKNQSLLPELIGKDSEAYPIVEDLKEALKTAFENRKIKNIALTGPYGSGKSSILDTLLTILPKERKTLRLSLATLRVDDTTTDYEEISRNQKEREEAEEALNRRIEYSILQQLVYHEKARTVPNSRLHRILHIPPRKLSLYSFGVIVFILAFCIVFEPSRTRIETFFTQFNWGRMNIVFDIASVLYMLWSVWFVLRKVISTYSNLKLNKLSLQEASIELNEDTSIFNRHLDEILYFFQATDYDIIIIEDLDRFGTSKVFLKLRELNFLLNESKVIDRHIVFLYAVKDDIFKDEERTKFFDYISTVIPVINPSNSKAILKKALDERSVLSADISDEDLAEMAFFIQDMRILKNIANEYAQYCNLLCGKNSHLDRAKLLAMIVYKNYHPQDFALLHRRQGKVYECLSQKKKFIELALRELEKEKVELATLKQRKKGNLDLQEHDLRILLLLKLREQLPDTFYKVRVKGEYQHISEIARDINLFDELVSASNVEYLYYDNNYNRISSGRCGVDFVSLKKEVNYDSRLEAIQATPQSILKMEWSILRKELEITSYTFKDLFSHFALEECEEYAQIGLTPMMDVFLRLGYLNEDYYDYISYFYEGMITQNDYALLLSIKQRIPQSPSTPIDKIENFHKELKPYMFQHNAILNNHLVDYVARKSTDLFERIMKTIEKEDVPLGFLAQYYLLGKEREKVFKHFITWGKERSWDIIEKHSDEKEKELLQEAWLRFSDGIEDVPKGWLNGNFHFIESHYENLGEERCLALCANGYFEEISSSNSSLLDCIIDYSAFQINLRNLSVIISVLTNKSVDAQSLNYSWCLNTNNKNFIGYITDNLEDTLSLFSHNGKKENSDGILALLNTKEITLDFKETYLSGQGNRVTEYNEITEEALELATKLFLVEPTWNNVVWYFQKKEELTEELISYIEHFTVELSGERVIKTEDAQSLFESVVVCPNITDSTLSLLLKAFAGNLLDGVDVTELSENRLTILLDKFPFTAANTEVLSGTPIFGKYLIAYPNEMLSNITSDFFQDRSVSEIVLTTKIFSLSQKEKLIKVIPESHLYSSIEIANAAIETICNQVSLTLERDVLVEIIDKSTLFDKRLRLVTKMIQNTFDDNEIAYLLKLLGGAYAEIADREKRPKLNKNMDNDTLLDLLTSKGFISSFSKDKDGVSWRIYPPRAEH</sequence>
<keyword evidence="2" id="KW-0472">Membrane</keyword>
<dbReference type="RefSeq" id="WP_060936053.1">
    <property type="nucleotide sequence ID" value="NZ_KQ960465.1"/>
</dbReference>
<protein>
    <recommendedName>
        <fullName evidence="3">YobI-like P-loop NTPase domain-containing protein</fullName>
    </recommendedName>
</protein>
<dbReference type="Proteomes" id="UP000070224">
    <property type="component" value="Unassembled WGS sequence"/>
</dbReference>
<reference evidence="5" key="1">
    <citation type="submission" date="2016-01" db="EMBL/GenBank/DDBJ databases">
        <authorList>
            <person name="Mitreva M."/>
            <person name="Pepin K.H."/>
            <person name="Mihindukulasuriya K.A."/>
            <person name="Fulton R."/>
            <person name="Fronick C."/>
            <person name="O'Laughlin M."/>
            <person name="Miner T."/>
            <person name="Herter B."/>
            <person name="Rosa B.A."/>
            <person name="Cordes M."/>
            <person name="Tomlinson C."/>
            <person name="Wollam A."/>
            <person name="Palsikar V.B."/>
            <person name="Mardis E.R."/>
            <person name="Wilson R.K."/>
        </authorList>
    </citation>
    <scope>NUCLEOTIDE SEQUENCE [LARGE SCALE GENOMIC DNA]</scope>
    <source>
        <strain evidence="5">KA00683</strain>
    </source>
</reference>
<dbReference type="InterPro" id="IPR027417">
    <property type="entry name" value="P-loop_NTPase"/>
</dbReference>
<proteinExistence type="predicted"/>
<dbReference type="OrthoDB" id="1701659at2"/>
<dbReference type="SUPFAM" id="SSF52540">
    <property type="entry name" value="P-loop containing nucleoside triphosphate hydrolases"/>
    <property type="match status" value="1"/>
</dbReference>
<dbReference type="PATRIC" id="fig|322095.3.peg.1985"/>
<organism evidence="4 5">
    <name type="scientific">Porphyromonas somerae</name>
    <dbReference type="NCBI Taxonomy" id="322095"/>
    <lineage>
        <taxon>Bacteria</taxon>
        <taxon>Pseudomonadati</taxon>
        <taxon>Bacteroidota</taxon>
        <taxon>Bacteroidia</taxon>
        <taxon>Bacteroidales</taxon>
        <taxon>Porphyromonadaceae</taxon>
        <taxon>Porphyromonas</taxon>
    </lineage>
</organism>
<keyword evidence="5" id="KW-1185">Reference proteome</keyword>
<keyword evidence="1" id="KW-0175">Coiled coil</keyword>
<feature type="coiled-coil region" evidence="1">
    <location>
        <begin position="401"/>
        <end position="435"/>
    </location>
</feature>
<evidence type="ECO:0000313" key="5">
    <source>
        <dbReference type="Proteomes" id="UP000070224"/>
    </source>
</evidence>
<feature type="transmembrane region" description="Helical" evidence="2">
    <location>
        <begin position="138"/>
        <end position="156"/>
    </location>
</feature>
<name>A0A134B0L8_9PORP</name>
<accession>A0A134B0L8</accession>
<dbReference type="EMBL" id="LSDK01000138">
    <property type="protein sequence ID" value="KXB73488.1"/>
    <property type="molecule type" value="Genomic_DNA"/>
</dbReference>
<evidence type="ECO:0000256" key="1">
    <source>
        <dbReference type="SAM" id="Coils"/>
    </source>
</evidence>
<feature type="transmembrane region" description="Helical" evidence="2">
    <location>
        <begin position="177"/>
        <end position="195"/>
    </location>
</feature>
<comment type="caution">
    <text evidence="4">The sequence shown here is derived from an EMBL/GenBank/DDBJ whole genome shotgun (WGS) entry which is preliminary data.</text>
</comment>
<dbReference type="InterPro" id="IPR048428">
    <property type="entry name" value="YobI-NTPase"/>
</dbReference>